<keyword evidence="2" id="KW-1185">Reference proteome</keyword>
<sequence>MFALDGPWNVLRSIAGHAVRVLAALEHEGLLRHACRNAAEAAAVASAERREADDVDRWVADQPLRRAGSN</sequence>
<dbReference type="RefSeq" id="WP_143094363.1">
    <property type="nucleotide sequence ID" value="NZ_BBPN01000003.1"/>
</dbReference>
<gene>
    <name evidence="1" type="ORF">SAMN05414137_107169</name>
</gene>
<reference evidence="2" key="1">
    <citation type="submission" date="2016-10" db="EMBL/GenBank/DDBJ databases">
        <authorList>
            <person name="Varghese N."/>
        </authorList>
    </citation>
    <scope>NUCLEOTIDE SEQUENCE [LARGE SCALE GENOMIC DNA]</scope>
    <source>
        <strain evidence="2">DSM 45096 / BCRC 16803 / CGMCC 4.1857 / CIP 109030 / JCM 12277 / KCTC 19219 / NBRC 100920 / 33214</strain>
    </source>
</reference>
<organism evidence="1 2">
    <name type="scientific">Streptacidiphilus jiangxiensis</name>
    <dbReference type="NCBI Taxonomy" id="235985"/>
    <lineage>
        <taxon>Bacteria</taxon>
        <taxon>Bacillati</taxon>
        <taxon>Actinomycetota</taxon>
        <taxon>Actinomycetes</taxon>
        <taxon>Kitasatosporales</taxon>
        <taxon>Streptomycetaceae</taxon>
        <taxon>Streptacidiphilus</taxon>
    </lineage>
</organism>
<dbReference type="EMBL" id="FOAZ01000007">
    <property type="protein sequence ID" value="SEL29434.1"/>
    <property type="molecule type" value="Genomic_DNA"/>
</dbReference>
<name>A0A1H7P1U0_STRJI</name>
<evidence type="ECO:0000313" key="1">
    <source>
        <dbReference type="EMBL" id="SEL29434.1"/>
    </source>
</evidence>
<accession>A0A1H7P1U0</accession>
<dbReference type="AlphaFoldDB" id="A0A1H7P1U0"/>
<proteinExistence type="predicted"/>
<protein>
    <submittedName>
        <fullName evidence="1">Uncharacterized protein</fullName>
    </submittedName>
</protein>
<dbReference type="Proteomes" id="UP000183015">
    <property type="component" value="Unassembled WGS sequence"/>
</dbReference>
<evidence type="ECO:0000313" key="2">
    <source>
        <dbReference type="Proteomes" id="UP000183015"/>
    </source>
</evidence>